<protein>
    <submittedName>
        <fullName evidence="4">Uncharacterized protein YjbJ (UPF0337 family)</fullName>
    </submittedName>
</protein>
<dbReference type="InterPro" id="IPR036629">
    <property type="entry name" value="YjbJ_sf"/>
</dbReference>
<feature type="compositionally biased region" description="Basic and acidic residues" evidence="2">
    <location>
        <begin position="49"/>
        <end position="59"/>
    </location>
</feature>
<dbReference type="OrthoDB" id="9796058at2"/>
<dbReference type="EMBL" id="RBII01000001">
    <property type="protein sequence ID" value="RKQ71474.1"/>
    <property type="molecule type" value="Genomic_DNA"/>
</dbReference>
<organism evidence="4 5">
    <name type="scientific">Litorimonas taeanensis</name>
    <dbReference type="NCBI Taxonomy" id="568099"/>
    <lineage>
        <taxon>Bacteria</taxon>
        <taxon>Pseudomonadati</taxon>
        <taxon>Pseudomonadota</taxon>
        <taxon>Alphaproteobacteria</taxon>
        <taxon>Maricaulales</taxon>
        <taxon>Robiginitomaculaceae</taxon>
    </lineage>
</organism>
<accession>A0A420WKF7</accession>
<dbReference type="InParanoid" id="A0A420WKF7"/>
<sequence length="59" mass="6439">MEKEHIKGKANELVGKAKEKFGELTDDTSLEAKGKAQQLKGKVQNSIGDAKDAAEKLKR</sequence>
<name>A0A420WKF7_9PROT</name>
<dbReference type="SUPFAM" id="SSF69047">
    <property type="entry name" value="Hypothetical protein YjbJ"/>
    <property type="match status" value="1"/>
</dbReference>
<dbReference type="Pfam" id="PF05532">
    <property type="entry name" value="CsbD"/>
    <property type="match status" value="1"/>
</dbReference>
<dbReference type="InterPro" id="IPR050423">
    <property type="entry name" value="UPF0337_stress_rsp"/>
</dbReference>
<evidence type="ECO:0000259" key="3">
    <source>
        <dbReference type="Pfam" id="PF05532"/>
    </source>
</evidence>
<dbReference type="RefSeq" id="WP_121099245.1">
    <property type="nucleotide sequence ID" value="NZ_RBII01000001.1"/>
</dbReference>
<dbReference type="Proteomes" id="UP000282211">
    <property type="component" value="Unassembled WGS sequence"/>
</dbReference>
<reference evidence="4 5" key="1">
    <citation type="submission" date="2018-10" db="EMBL/GenBank/DDBJ databases">
        <title>Genomic Encyclopedia of Type Strains, Phase IV (KMG-IV): sequencing the most valuable type-strain genomes for metagenomic binning, comparative biology and taxonomic classification.</title>
        <authorList>
            <person name="Goeker M."/>
        </authorList>
    </citation>
    <scope>NUCLEOTIDE SEQUENCE [LARGE SCALE GENOMIC DNA]</scope>
    <source>
        <strain evidence="4 5">DSM 22008</strain>
    </source>
</reference>
<feature type="domain" description="CsbD-like" evidence="3">
    <location>
        <begin position="5"/>
        <end position="56"/>
    </location>
</feature>
<comment type="caution">
    <text evidence="4">The sequence shown here is derived from an EMBL/GenBank/DDBJ whole genome shotgun (WGS) entry which is preliminary data.</text>
</comment>
<feature type="region of interest" description="Disordered" evidence="2">
    <location>
        <begin position="1"/>
        <end position="59"/>
    </location>
</feature>
<keyword evidence="5" id="KW-1185">Reference proteome</keyword>
<proteinExistence type="inferred from homology"/>
<dbReference type="Gene3D" id="1.10.1470.10">
    <property type="entry name" value="YjbJ"/>
    <property type="match status" value="1"/>
</dbReference>
<evidence type="ECO:0000256" key="2">
    <source>
        <dbReference type="SAM" id="MobiDB-lite"/>
    </source>
</evidence>
<dbReference type="PANTHER" id="PTHR34977">
    <property type="entry name" value="UPF0337 PROTEIN YJBJ"/>
    <property type="match status" value="1"/>
</dbReference>
<evidence type="ECO:0000313" key="4">
    <source>
        <dbReference type="EMBL" id="RKQ71474.1"/>
    </source>
</evidence>
<dbReference type="PANTHER" id="PTHR34977:SF1">
    <property type="entry name" value="UPF0337 PROTEIN YJBJ"/>
    <property type="match status" value="1"/>
</dbReference>
<feature type="compositionally biased region" description="Basic and acidic residues" evidence="2">
    <location>
        <begin position="1"/>
        <end position="23"/>
    </location>
</feature>
<comment type="similarity">
    <text evidence="1">Belongs to the UPF0337 (CsbD) family.</text>
</comment>
<gene>
    <name evidence="4" type="ORF">DES40_0795</name>
</gene>
<dbReference type="AlphaFoldDB" id="A0A420WKF7"/>
<evidence type="ECO:0000313" key="5">
    <source>
        <dbReference type="Proteomes" id="UP000282211"/>
    </source>
</evidence>
<evidence type="ECO:0000256" key="1">
    <source>
        <dbReference type="ARBA" id="ARBA00009129"/>
    </source>
</evidence>
<dbReference type="InterPro" id="IPR008462">
    <property type="entry name" value="CsbD"/>
</dbReference>